<dbReference type="GO" id="GO:0030174">
    <property type="term" value="P:regulation of DNA-templated DNA replication initiation"/>
    <property type="evidence" value="ECO:0007669"/>
    <property type="project" value="InterPro"/>
</dbReference>
<dbReference type="SMART" id="SM01075">
    <property type="entry name" value="CDT1"/>
    <property type="match status" value="1"/>
</dbReference>
<protein>
    <recommendedName>
        <fullName evidence="4">CDT1 Geminin-binding domain-containing protein</fullName>
    </recommendedName>
</protein>
<sequence>MRSSETKEASNPKPDLRAAAKSLGESTQKQRTEQIGSARRQIAWPEEKPKKTHVGAPKKLPEKYEMLGEFFNCLDSSIRLLRSKGLKTSFRNICPAVEDLTDRRFTYSHLAQLKFILPEVIEIKKVLVLDERTSCMKPDLHVTLNVQALENDGKSKSEVGGIMQLKKTLNLRRVFRDRLVEVSRSHPEDYEIPEETLPHPFNSGKHEMHLDRVKFFSSSSPVDVSTSVGTVELPAVSTTCLHDDEISDGTHQMSSNQSMEDLNFNIIRNPSLSLTTKTSCELTKNQQPEIASHLSQSFRRRFSQKAKSSESENIQDDPPKPSLQASNLSVSESNLNTVCFVKDDSIAASSSHGQVPATPTKMIDPLDDDGLRENNTSIQSAPGTLASTPAKLVSTPARLMSITPAPHPPNRCFMSPEDSSPNKLVRRPPRTRLLKFDTPVKSRNAEYEVLDMDDTAIDKEILDILPGDLLQSLRDKERKATEERNPAISQAKRRQKMITNLPKLFNMIHFLVQSMNRSFITKEELVHKIIWNHCDMIDRRDVEEQLNLLLELVPDWISEKKLGGDLLFNINKRSCPEAIRSRLEEAN</sequence>
<keyword evidence="2" id="KW-0131">Cell cycle</keyword>
<reference evidence="5 6" key="1">
    <citation type="journal article" date="2023" name="G3 (Bethesda)">
        <title>A chromosome-length genome assembly and annotation of blackberry (Rubus argutus, cv. 'Hillquist').</title>
        <authorList>
            <person name="Bruna T."/>
            <person name="Aryal R."/>
            <person name="Dudchenko O."/>
            <person name="Sargent D.J."/>
            <person name="Mead D."/>
            <person name="Buti M."/>
            <person name="Cavallini A."/>
            <person name="Hytonen T."/>
            <person name="Andres J."/>
            <person name="Pham M."/>
            <person name="Weisz D."/>
            <person name="Mascagni F."/>
            <person name="Usai G."/>
            <person name="Natali L."/>
            <person name="Bassil N."/>
            <person name="Fernandez G.E."/>
            <person name="Lomsadze A."/>
            <person name="Armour M."/>
            <person name="Olukolu B."/>
            <person name="Poorten T."/>
            <person name="Britton C."/>
            <person name="Davik J."/>
            <person name="Ashrafi H."/>
            <person name="Aiden E.L."/>
            <person name="Borodovsky M."/>
            <person name="Worthington M."/>
        </authorList>
    </citation>
    <scope>NUCLEOTIDE SEQUENCE [LARGE SCALE GENOMIC DNA]</scope>
    <source>
        <strain evidence="5">PI 553951</strain>
    </source>
</reference>
<evidence type="ECO:0000313" key="5">
    <source>
        <dbReference type="EMBL" id="KAK9945125.1"/>
    </source>
</evidence>
<feature type="region of interest" description="Disordered" evidence="3">
    <location>
        <begin position="405"/>
        <end position="425"/>
    </location>
</feature>
<dbReference type="FunFam" id="1.10.10.1420:FF:000003">
    <property type="entry name" value="CDT1-like protein a chloroplastic"/>
    <property type="match status" value="1"/>
</dbReference>
<feature type="compositionally biased region" description="Polar residues" evidence="3">
    <location>
        <begin position="24"/>
        <end position="35"/>
    </location>
</feature>
<dbReference type="GO" id="GO:0000076">
    <property type="term" value="P:DNA replication checkpoint signaling"/>
    <property type="evidence" value="ECO:0007669"/>
    <property type="project" value="TreeGrafter"/>
</dbReference>
<organism evidence="5 6">
    <name type="scientific">Rubus argutus</name>
    <name type="common">Southern blackberry</name>
    <dbReference type="NCBI Taxonomy" id="59490"/>
    <lineage>
        <taxon>Eukaryota</taxon>
        <taxon>Viridiplantae</taxon>
        <taxon>Streptophyta</taxon>
        <taxon>Embryophyta</taxon>
        <taxon>Tracheophyta</taxon>
        <taxon>Spermatophyta</taxon>
        <taxon>Magnoliopsida</taxon>
        <taxon>eudicotyledons</taxon>
        <taxon>Gunneridae</taxon>
        <taxon>Pentapetalae</taxon>
        <taxon>rosids</taxon>
        <taxon>fabids</taxon>
        <taxon>Rosales</taxon>
        <taxon>Rosaceae</taxon>
        <taxon>Rosoideae</taxon>
        <taxon>Rosoideae incertae sedis</taxon>
        <taxon>Rubus</taxon>
    </lineage>
</organism>
<dbReference type="InterPro" id="IPR045173">
    <property type="entry name" value="Cdt1"/>
</dbReference>
<dbReference type="EMBL" id="JBEDUW010000002">
    <property type="protein sequence ID" value="KAK9945125.1"/>
    <property type="molecule type" value="Genomic_DNA"/>
</dbReference>
<dbReference type="GO" id="GO:0070182">
    <property type="term" value="F:DNA polymerase binding"/>
    <property type="evidence" value="ECO:0007669"/>
    <property type="project" value="TreeGrafter"/>
</dbReference>
<evidence type="ECO:0000256" key="1">
    <source>
        <dbReference type="ARBA" id="ARBA00008356"/>
    </source>
</evidence>
<dbReference type="CDD" id="cd08767">
    <property type="entry name" value="Cdt1_c"/>
    <property type="match status" value="1"/>
</dbReference>
<dbReference type="Pfam" id="PF16679">
    <property type="entry name" value="CDT1_C"/>
    <property type="match status" value="1"/>
</dbReference>
<keyword evidence="6" id="KW-1185">Reference proteome</keyword>
<dbReference type="InterPro" id="IPR014939">
    <property type="entry name" value="CDT1_Gemini-bd-like"/>
</dbReference>
<dbReference type="Proteomes" id="UP001457282">
    <property type="component" value="Unassembled WGS sequence"/>
</dbReference>
<feature type="region of interest" description="Disordered" evidence="3">
    <location>
        <begin position="298"/>
        <end position="326"/>
    </location>
</feature>
<evidence type="ECO:0000313" key="6">
    <source>
        <dbReference type="Proteomes" id="UP001457282"/>
    </source>
</evidence>
<dbReference type="GO" id="GO:0003677">
    <property type="term" value="F:DNA binding"/>
    <property type="evidence" value="ECO:0007669"/>
    <property type="project" value="InterPro"/>
</dbReference>
<feature type="region of interest" description="Disordered" evidence="3">
    <location>
        <begin position="1"/>
        <end position="57"/>
    </location>
</feature>
<evidence type="ECO:0000256" key="3">
    <source>
        <dbReference type="SAM" id="MobiDB-lite"/>
    </source>
</evidence>
<dbReference type="Gene3D" id="1.10.10.1420">
    <property type="entry name" value="DNA replication factor Cdt1, C-terminal WH domain"/>
    <property type="match status" value="1"/>
</dbReference>
<evidence type="ECO:0000259" key="4">
    <source>
        <dbReference type="SMART" id="SM01075"/>
    </source>
</evidence>
<comment type="caution">
    <text evidence="5">The sequence shown here is derived from an EMBL/GenBank/DDBJ whole genome shotgun (WGS) entry which is preliminary data.</text>
</comment>
<dbReference type="CDD" id="cd08674">
    <property type="entry name" value="Cdt1_m"/>
    <property type="match status" value="1"/>
</dbReference>
<dbReference type="PANTHER" id="PTHR28637">
    <property type="entry name" value="DNA REPLICATION FACTOR CDT1"/>
    <property type="match status" value="1"/>
</dbReference>
<name>A0AAW1Y7N9_RUBAR</name>
<dbReference type="PANTHER" id="PTHR28637:SF1">
    <property type="entry name" value="DNA REPLICATION FACTOR CDT1"/>
    <property type="match status" value="1"/>
</dbReference>
<dbReference type="AlphaFoldDB" id="A0AAW1Y7N9"/>
<proteinExistence type="inferred from homology"/>
<dbReference type="InterPro" id="IPR036390">
    <property type="entry name" value="WH_DNA-bd_sf"/>
</dbReference>
<dbReference type="GO" id="GO:0000278">
    <property type="term" value="P:mitotic cell cycle"/>
    <property type="evidence" value="ECO:0007669"/>
    <property type="project" value="TreeGrafter"/>
</dbReference>
<comment type="similarity">
    <text evidence="1">Belongs to the Cdt1 family.</text>
</comment>
<feature type="region of interest" description="Disordered" evidence="3">
    <location>
        <begin position="349"/>
        <end position="384"/>
    </location>
</feature>
<dbReference type="InterPro" id="IPR038090">
    <property type="entry name" value="Cdt1_C_WH_dom_sf"/>
</dbReference>
<accession>A0AAW1Y7N9</accession>
<evidence type="ECO:0000256" key="2">
    <source>
        <dbReference type="ARBA" id="ARBA00023306"/>
    </source>
</evidence>
<dbReference type="Pfam" id="PF08839">
    <property type="entry name" value="CDT1"/>
    <property type="match status" value="1"/>
</dbReference>
<feature type="compositionally biased region" description="Polar residues" evidence="3">
    <location>
        <begin position="373"/>
        <end position="384"/>
    </location>
</feature>
<dbReference type="InterPro" id="IPR032054">
    <property type="entry name" value="Cdt1_C"/>
</dbReference>
<dbReference type="GO" id="GO:0071163">
    <property type="term" value="P:DNA replication preinitiation complex assembly"/>
    <property type="evidence" value="ECO:0007669"/>
    <property type="project" value="InterPro"/>
</dbReference>
<gene>
    <name evidence="5" type="ORF">M0R45_010655</name>
</gene>
<feature type="compositionally biased region" description="Basic and acidic residues" evidence="3">
    <location>
        <begin position="1"/>
        <end position="18"/>
    </location>
</feature>
<dbReference type="GO" id="GO:0005634">
    <property type="term" value="C:nucleus"/>
    <property type="evidence" value="ECO:0007669"/>
    <property type="project" value="TreeGrafter"/>
</dbReference>
<dbReference type="SUPFAM" id="SSF46785">
    <property type="entry name" value="Winged helix' DNA-binding domain"/>
    <property type="match status" value="1"/>
</dbReference>
<feature type="domain" description="CDT1 Geminin-binding" evidence="4">
    <location>
        <begin position="60"/>
        <end position="199"/>
    </location>
</feature>